<dbReference type="AlphaFoldDB" id="A0A9D4ISD0"/>
<reference evidence="2" key="1">
    <citation type="journal article" date="2019" name="bioRxiv">
        <title>The Genome of the Zebra Mussel, Dreissena polymorpha: A Resource for Invasive Species Research.</title>
        <authorList>
            <person name="McCartney M.A."/>
            <person name="Auch B."/>
            <person name="Kono T."/>
            <person name="Mallez S."/>
            <person name="Zhang Y."/>
            <person name="Obille A."/>
            <person name="Becker A."/>
            <person name="Abrahante J.E."/>
            <person name="Garbe J."/>
            <person name="Badalamenti J.P."/>
            <person name="Herman A."/>
            <person name="Mangelson H."/>
            <person name="Liachko I."/>
            <person name="Sullivan S."/>
            <person name="Sone E.D."/>
            <person name="Koren S."/>
            <person name="Silverstein K.A.T."/>
            <person name="Beckman K.B."/>
            <person name="Gohl D.M."/>
        </authorList>
    </citation>
    <scope>NUCLEOTIDE SEQUENCE</scope>
    <source>
        <strain evidence="2">Duluth1</strain>
        <tissue evidence="2">Whole animal</tissue>
    </source>
</reference>
<dbReference type="EMBL" id="JAIWYP010000008">
    <property type="protein sequence ID" value="KAH3783229.1"/>
    <property type="molecule type" value="Genomic_DNA"/>
</dbReference>
<evidence type="ECO:0000313" key="3">
    <source>
        <dbReference type="Proteomes" id="UP000828390"/>
    </source>
</evidence>
<keyword evidence="1" id="KW-0812">Transmembrane</keyword>
<proteinExistence type="predicted"/>
<evidence type="ECO:0000256" key="1">
    <source>
        <dbReference type="SAM" id="Phobius"/>
    </source>
</evidence>
<keyword evidence="3" id="KW-1185">Reference proteome</keyword>
<keyword evidence="1" id="KW-0472">Membrane</keyword>
<dbReference type="Proteomes" id="UP000828390">
    <property type="component" value="Unassembled WGS sequence"/>
</dbReference>
<gene>
    <name evidence="2" type="ORF">DPMN_161162</name>
</gene>
<keyword evidence="1" id="KW-1133">Transmembrane helix</keyword>
<reference evidence="2" key="2">
    <citation type="submission" date="2020-11" db="EMBL/GenBank/DDBJ databases">
        <authorList>
            <person name="McCartney M.A."/>
            <person name="Auch B."/>
            <person name="Kono T."/>
            <person name="Mallez S."/>
            <person name="Becker A."/>
            <person name="Gohl D.M."/>
            <person name="Silverstein K.A.T."/>
            <person name="Koren S."/>
            <person name="Bechman K.B."/>
            <person name="Herman A."/>
            <person name="Abrahante J.E."/>
            <person name="Garbe J."/>
        </authorList>
    </citation>
    <scope>NUCLEOTIDE SEQUENCE</scope>
    <source>
        <strain evidence="2">Duluth1</strain>
        <tissue evidence="2">Whole animal</tissue>
    </source>
</reference>
<comment type="caution">
    <text evidence="2">The sequence shown here is derived from an EMBL/GenBank/DDBJ whole genome shotgun (WGS) entry which is preliminary data.</text>
</comment>
<accession>A0A9D4ISD0</accession>
<organism evidence="2 3">
    <name type="scientific">Dreissena polymorpha</name>
    <name type="common">Zebra mussel</name>
    <name type="synonym">Mytilus polymorpha</name>
    <dbReference type="NCBI Taxonomy" id="45954"/>
    <lineage>
        <taxon>Eukaryota</taxon>
        <taxon>Metazoa</taxon>
        <taxon>Spiralia</taxon>
        <taxon>Lophotrochozoa</taxon>
        <taxon>Mollusca</taxon>
        <taxon>Bivalvia</taxon>
        <taxon>Autobranchia</taxon>
        <taxon>Heteroconchia</taxon>
        <taxon>Euheterodonta</taxon>
        <taxon>Imparidentia</taxon>
        <taxon>Neoheterodontei</taxon>
        <taxon>Myida</taxon>
        <taxon>Dreissenoidea</taxon>
        <taxon>Dreissenidae</taxon>
        <taxon>Dreissena</taxon>
    </lineage>
</organism>
<evidence type="ECO:0000313" key="2">
    <source>
        <dbReference type="EMBL" id="KAH3783229.1"/>
    </source>
</evidence>
<name>A0A9D4ISD0_DREPO</name>
<protein>
    <submittedName>
        <fullName evidence="2">Uncharacterized protein</fullName>
    </submittedName>
</protein>
<sequence>MGTRSVTVKGTLGPPRFIVTAVPNENKLIAIPRRRHRKAIEVIIIIIETIVINIINNAARS</sequence>
<feature type="transmembrane region" description="Helical" evidence="1">
    <location>
        <begin position="39"/>
        <end position="59"/>
    </location>
</feature>